<reference evidence="1" key="1">
    <citation type="submission" date="2021-03" db="EMBL/GenBank/DDBJ databases">
        <authorList>
            <person name="Stanton E."/>
        </authorList>
    </citation>
    <scope>NUCLEOTIDE SEQUENCE</scope>
    <source>
        <strain evidence="1">2020EL-00113</strain>
    </source>
</reference>
<dbReference type="EMBL" id="JAGKLY010000001">
    <property type="protein sequence ID" value="MBQ0266815.1"/>
    <property type="molecule type" value="Genomic_DNA"/>
</dbReference>
<dbReference type="AlphaFoldDB" id="A0A8I2ADB8"/>
<comment type="caution">
    <text evidence="1">The sequence shown here is derived from an EMBL/GenBank/DDBJ whole genome shotgun (WGS) entry which is preliminary data.</text>
</comment>
<name>A0A8I2ADB8_9GAMM</name>
<proteinExistence type="predicted"/>
<gene>
    <name evidence="1" type="ORF">J7T18_00680</name>
</gene>
<evidence type="ECO:0000313" key="2">
    <source>
        <dbReference type="Proteomes" id="UP000674270"/>
    </source>
</evidence>
<evidence type="ECO:0000313" key="1">
    <source>
        <dbReference type="EMBL" id="MBQ0266815.1"/>
    </source>
</evidence>
<sequence length="574" mass="66379">MFELNTKDITGNALNMRDKYETSDFSLHQKFFDIYYNKIIGMIDAEAVYSQEDRRDVFYKYEQLYNEVVHAVVYSDLERDIITKKYMETAIPAIIALDMYKTLNRHTQNAQSQSFYHHIQAFLLSDDFPFDNSDPKHLFQGARHYLKKVLKQQGIQPKESLMGIESLIDNIRCGKNQKTSSIKHAINICKFEAKDFENALDAFEKTYTSLNTLLRLQNTTGWVPLITQHYRELMEENMRSSHLLSSLHMYLYRFDYDKGLLEECAKTLIHYANVITPKKDRIEQYSLAINNLKSMIFKGDFPSANHTENEFKNLKRWFEKRADIPLLAPYAKLTVIIDLLHNKKLEEAYQLTHEMLSEELPYGYLKAAFANINLALKIKLQKNTIKNGTLLRLINPILNSQGEYADFALGSTASLNNPIITDPNNLTILRAIKTYNTLITTITPNEDNKKIEYYSQTISGLLSEVNTALEKLDDQLSYIDEISSEHFADLIIEQKVLTRRELTQNLIGILTHCTLTNCIGCLPVLMKYLKAPDEEQEAIASFMGISEDSELERNVLVETLHIVHEKLDQQTNTQ</sequence>
<protein>
    <submittedName>
        <fullName evidence="1">Uncharacterized protein</fullName>
    </submittedName>
</protein>
<dbReference type="RefSeq" id="WP_210847939.1">
    <property type="nucleotide sequence ID" value="NZ_JAGKLY010000001.1"/>
</dbReference>
<organism evidence="1 2">
    <name type="scientific">Providencia huaxiensis</name>
    <dbReference type="NCBI Taxonomy" id="2027290"/>
    <lineage>
        <taxon>Bacteria</taxon>
        <taxon>Pseudomonadati</taxon>
        <taxon>Pseudomonadota</taxon>
        <taxon>Gammaproteobacteria</taxon>
        <taxon>Enterobacterales</taxon>
        <taxon>Morganellaceae</taxon>
        <taxon>Providencia</taxon>
    </lineage>
</organism>
<accession>A0A8I2ADB8</accession>
<dbReference type="Proteomes" id="UP000674270">
    <property type="component" value="Unassembled WGS sequence"/>
</dbReference>